<dbReference type="Pfam" id="PF19577">
    <property type="entry name" value="DcaP"/>
    <property type="match status" value="1"/>
</dbReference>
<evidence type="ECO:0000256" key="3">
    <source>
        <dbReference type="SAM" id="SignalP"/>
    </source>
</evidence>
<accession>A0AAI9C4J4</accession>
<keyword evidence="1" id="KW-0175">Coiled coil</keyword>
<organism evidence="4 5">
    <name type="scientific">Stenotrophomonas maltophilia</name>
    <name type="common">Pseudomonas maltophilia</name>
    <name type="synonym">Xanthomonas maltophilia</name>
    <dbReference type="NCBI Taxonomy" id="40324"/>
    <lineage>
        <taxon>Bacteria</taxon>
        <taxon>Pseudomonadati</taxon>
        <taxon>Pseudomonadota</taxon>
        <taxon>Gammaproteobacteria</taxon>
        <taxon>Lysobacterales</taxon>
        <taxon>Lysobacteraceae</taxon>
        <taxon>Stenotrophomonas</taxon>
        <taxon>Stenotrophomonas maltophilia group</taxon>
    </lineage>
</organism>
<protein>
    <submittedName>
        <fullName evidence="4">Porin</fullName>
    </submittedName>
</protein>
<comment type="caution">
    <text evidence="4">The sequence shown here is derived from an EMBL/GenBank/DDBJ whole genome shotgun (WGS) entry which is preliminary data.</text>
</comment>
<name>A0AAI9C4J4_STEMA</name>
<dbReference type="EMBL" id="ABLOJW010000020">
    <property type="protein sequence ID" value="EKT4093868.1"/>
    <property type="molecule type" value="Genomic_DNA"/>
</dbReference>
<dbReference type="SUPFAM" id="SSF56935">
    <property type="entry name" value="Porins"/>
    <property type="match status" value="1"/>
</dbReference>
<feature type="coiled-coil region" evidence="1">
    <location>
        <begin position="29"/>
        <end position="56"/>
    </location>
</feature>
<gene>
    <name evidence="4" type="ORF">QEG23_003410</name>
</gene>
<feature type="chain" id="PRO_5042568910" evidence="3">
    <location>
        <begin position="22"/>
        <end position="481"/>
    </location>
</feature>
<reference evidence="4" key="1">
    <citation type="submission" date="2022-07" db="EMBL/GenBank/DDBJ databases">
        <authorList>
            <consortium name="DAFM: The Division of Animal and Food Microbiology"/>
        </authorList>
    </citation>
    <scope>NUCLEOTIDE SEQUENCE</scope>
    <source>
        <strain evidence="4">19MO01SH01-2</strain>
    </source>
</reference>
<evidence type="ECO:0000313" key="4">
    <source>
        <dbReference type="EMBL" id="EKT4093868.1"/>
    </source>
</evidence>
<evidence type="ECO:0000256" key="2">
    <source>
        <dbReference type="SAM" id="MobiDB-lite"/>
    </source>
</evidence>
<dbReference type="RefSeq" id="WP_110712705.1">
    <property type="nucleotide sequence ID" value="NZ_CP029773.1"/>
</dbReference>
<feature type="region of interest" description="Disordered" evidence="2">
    <location>
        <begin position="97"/>
        <end position="122"/>
    </location>
</feature>
<evidence type="ECO:0000313" key="5">
    <source>
        <dbReference type="Proteomes" id="UP001218208"/>
    </source>
</evidence>
<keyword evidence="3" id="KW-0732">Signal</keyword>
<dbReference type="InterPro" id="IPR045748">
    <property type="entry name" value="DcaP"/>
</dbReference>
<dbReference type="Proteomes" id="UP001218208">
    <property type="component" value="Unassembled WGS sequence"/>
</dbReference>
<dbReference type="AlphaFoldDB" id="A0AAI9C4J4"/>
<evidence type="ECO:0000256" key="1">
    <source>
        <dbReference type="SAM" id="Coils"/>
    </source>
</evidence>
<sequence>MRVAVLSLACVTALAITPAYAQADDKEDAQALRREIAAMRQALDGMQQRLDRLEQHDATVGPATAQAPAAVVAPASTANLLHPTQVPGVAQPVLPQRESVADPSTAASRPDSAAGPTDPDLKGFFAIPGTDTVIRIGGYAKLDAIADSRAAGDEDQFIPSSMPVGGSHRDVSNFNIHAKQTRFSFEARRPTTHGNLRFYLENDFFGSSDGYEFRLRHAYGQLGNTYAGYGYSSFMDPDSLPDTLDFAGPGGAGYLLVAGIHHSFAMGKGNTLTVAAEDPKTELAGASDERAAVNRLPDVTVTARMERDWGHLQLGAVARSLAYDGDGDGDGERDRRMAGGLQLSGSASVGERDLLLFGALGGRGLSRYTADLTGSGLDAVVGADGRLDALDLHGGFVGYTHYWSGLWRSNLIIGQLTLERNAALAADAFRQSRYGVFNLIWSPAPSWTMGMELLYGRLEQQGGARGDTVRVQGSLQYNFIK</sequence>
<feature type="signal peptide" evidence="3">
    <location>
        <begin position="1"/>
        <end position="21"/>
    </location>
</feature>
<proteinExistence type="predicted"/>